<evidence type="ECO:0000313" key="3">
    <source>
        <dbReference type="Proteomes" id="UP001054252"/>
    </source>
</evidence>
<proteinExistence type="predicted"/>
<dbReference type="PANTHER" id="PTHR36030:SF2">
    <property type="entry name" value="DUF4005 DOMAIN-CONTAINING PROTEIN"/>
    <property type="match status" value="1"/>
</dbReference>
<dbReference type="EMBL" id="BPVZ01000374">
    <property type="protein sequence ID" value="GKV50507.1"/>
    <property type="molecule type" value="Genomic_DNA"/>
</dbReference>
<sequence>MEATQKQKGFIKSKLAMSFARVTKRTSQPQCSSKVTPSPPLATQKGLNQLSLQRVSYASSKPAATTTTFFQPNAYVTDASGKGSAKTTWGSYGCDENVDMKAADYISYVRERFDK</sequence>
<gene>
    <name evidence="2" type="ORF">SLEP1_g57210</name>
</gene>
<accession>A0AAV5MLW7</accession>
<feature type="compositionally biased region" description="Polar residues" evidence="1">
    <location>
        <begin position="25"/>
        <end position="36"/>
    </location>
</feature>
<evidence type="ECO:0000313" key="2">
    <source>
        <dbReference type="EMBL" id="GKV50507.1"/>
    </source>
</evidence>
<feature type="region of interest" description="Disordered" evidence="1">
    <location>
        <begin position="21"/>
        <end position="44"/>
    </location>
</feature>
<evidence type="ECO:0000256" key="1">
    <source>
        <dbReference type="SAM" id="MobiDB-lite"/>
    </source>
</evidence>
<protein>
    <submittedName>
        <fullName evidence="2">Uncharacterized protein</fullName>
    </submittedName>
</protein>
<dbReference type="Proteomes" id="UP001054252">
    <property type="component" value="Unassembled WGS sequence"/>
</dbReference>
<dbReference type="PANTHER" id="PTHR36030">
    <property type="entry name" value="CALMODULIN-BINDING DOMAIN-CONTAINING PROTEIN"/>
    <property type="match status" value="1"/>
</dbReference>
<keyword evidence="3" id="KW-1185">Reference proteome</keyword>
<comment type="caution">
    <text evidence="2">The sequence shown here is derived from an EMBL/GenBank/DDBJ whole genome shotgun (WGS) entry which is preliminary data.</text>
</comment>
<name>A0AAV5MLW7_9ROSI</name>
<organism evidence="2 3">
    <name type="scientific">Rubroshorea leprosula</name>
    <dbReference type="NCBI Taxonomy" id="152421"/>
    <lineage>
        <taxon>Eukaryota</taxon>
        <taxon>Viridiplantae</taxon>
        <taxon>Streptophyta</taxon>
        <taxon>Embryophyta</taxon>
        <taxon>Tracheophyta</taxon>
        <taxon>Spermatophyta</taxon>
        <taxon>Magnoliopsida</taxon>
        <taxon>eudicotyledons</taxon>
        <taxon>Gunneridae</taxon>
        <taxon>Pentapetalae</taxon>
        <taxon>rosids</taxon>
        <taxon>malvids</taxon>
        <taxon>Malvales</taxon>
        <taxon>Dipterocarpaceae</taxon>
        <taxon>Rubroshorea</taxon>
    </lineage>
</organism>
<dbReference type="AlphaFoldDB" id="A0AAV5MLW7"/>
<reference evidence="2 3" key="1">
    <citation type="journal article" date="2021" name="Commun. Biol.">
        <title>The genome of Shorea leprosula (Dipterocarpaceae) highlights the ecological relevance of drought in aseasonal tropical rainforests.</title>
        <authorList>
            <person name="Ng K.K.S."/>
            <person name="Kobayashi M.J."/>
            <person name="Fawcett J.A."/>
            <person name="Hatakeyama M."/>
            <person name="Paape T."/>
            <person name="Ng C.H."/>
            <person name="Ang C.C."/>
            <person name="Tnah L.H."/>
            <person name="Lee C.T."/>
            <person name="Nishiyama T."/>
            <person name="Sese J."/>
            <person name="O'Brien M.J."/>
            <person name="Copetti D."/>
            <person name="Mohd Noor M.I."/>
            <person name="Ong R.C."/>
            <person name="Putra M."/>
            <person name="Sireger I.Z."/>
            <person name="Indrioko S."/>
            <person name="Kosugi Y."/>
            <person name="Izuno A."/>
            <person name="Isagi Y."/>
            <person name="Lee S.L."/>
            <person name="Shimizu K.K."/>
        </authorList>
    </citation>
    <scope>NUCLEOTIDE SEQUENCE [LARGE SCALE GENOMIC DNA]</scope>
    <source>
        <strain evidence="2">214</strain>
    </source>
</reference>